<dbReference type="OrthoDB" id="9807941at2"/>
<sequence length="646" mass="66121">MTILLVQTFLLLLGAFLLGASLACLVRRAFAGRQPEPVIVGGSPGYAAAPASQAVVHAGDADRFGRALTGGYEAAPLQPATGPVIEVQPRPPVRVSPLIEPVDVPAPPAETPAAPVAAAPEPAVEAAPQPEPVPASEPEEASAGQSYTQVALAVAAGAAAAAAAGGLASQAKEPSADDTAVAAAFAGTRADVDGADLNTYTEIASGEPSGVDASDFAEVARSARPDESEARDDAAQVEPAAVADLGSEPDKFDGPSYTEIAIAGAGLAAAAGAHIAANDDNSEAADDTADVSEVDDLLPDADTPPAVLATEGDDLTRIRSIDAGLRGRLNRLGVTRFAEIGGWSASDLTHFSQSLGVVPGRIEQENWVGQAQVLASGGVTDYGRGRGSDVTEKAALPADGERLHRIIGIDPESEAVLRENGVTRLTEIAAWTEDDIFLYEDALGAPGRIGRENWVEQARFLTRGSSVASAIESVSAPLAGAAAAAAVVAAIPSEVEAEPASETDDTVAVEDEADAPSAEAAAGETEGSDPAAAFSGPRSEAVAGLRSVRSEALRGSGSGFGTPVTGDVDDLKRIRGIGVLIEKKLHSLGVISYEQVANWTGEDIDRISQLLDFKGRIERENWIEQARILASGGQTEFSRRVDRGEV</sequence>
<organism evidence="2 3">
    <name type="scientific">Hyphomicrobium nitrativorans NL23</name>
    <dbReference type="NCBI Taxonomy" id="1029756"/>
    <lineage>
        <taxon>Bacteria</taxon>
        <taxon>Pseudomonadati</taxon>
        <taxon>Pseudomonadota</taxon>
        <taxon>Alphaproteobacteria</taxon>
        <taxon>Hyphomicrobiales</taxon>
        <taxon>Hyphomicrobiaceae</taxon>
        <taxon>Hyphomicrobium</taxon>
    </lineage>
</organism>
<proteinExistence type="predicted"/>
<dbReference type="AlphaFoldDB" id="V5SGT4"/>
<feature type="compositionally biased region" description="Low complexity" evidence="1">
    <location>
        <begin position="515"/>
        <end position="525"/>
    </location>
</feature>
<dbReference type="Gene3D" id="1.10.150.20">
    <property type="entry name" value="5' to 3' exonuclease, C-terminal subdomain"/>
    <property type="match status" value="1"/>
</dbReference>
<feature type="compositionally biased region" description="Low complexity" evidence="1">
    <location>
        <begin position="111"/>
        <end position="128"/>
    </location>
</feature>
<protein>
    <submittedName>
        <fullName evidence="2">Uncharacterized protein</fullName>
    </submittedName>
</protein>
<dbReference type="EMBL" id="CP006912">
    <property type="protein sequence ID" value="AHB50086.1"/>
    <property type="molecule type" value="Genomic_DNA"/>
</dbReference>
<feature type="compositionally biased region" description="Acidic residues" evidence="1">
    <location>
        <begin position="496"/>
        <end position="514"/>
    </location>
</feature>
<evidence type="ECO:0000313" key="3">
    <source>
        <dbReference type="Proteomes" id="UP000018542"/>
    </source>
</evidence>
<dbReference type="RefSeq" id="WP_023786886.1">
    <property type="nucleotide sequence ID" value="NC_022997.1"/>
</dbReference>
<feature type="region of interest" description="Disordered" evidence="1">
    <location>
        <begin position="496"/>
        <end position="536"/>
    </location>
</feature>
<keyword evidence="3" id="KW-1185">Reference proteome</keyword>
<evidence type="ECO:0000313" key="2">
    <source>
        <dbReference type="EMBL" id="AHB50086.1"/>
    </source>
</evidence>
<name>V5SGT4_9HYPH</name>
<accession>V5SGT4</accession>
<dbReference type="STRING" id="1029756.W911_07490"/>
<feature type="region of interest" description="Disordered" evidence="1">
    <location>
        <begin position="101"/>
        <end position="144"/>
    </location>
</feature>
<dbReference type="HOGENOM" id="CLU_423768_0_0_5"/>
<reference evidence="2 3" key="1">
    <citation type="journal article" date="2014" name="Genome Announc.">
        <title>Complete Genome Sequence of Hyphomicrobium nitrativorans Strain NL23, a Denitrifying Bacterium Isolated from Biofilm of a Methanol-Fed Denitrification System Treating Seawater at the Montreal Biodome.</title>
        <authorList>
            <person name="Martineau C."/>
            <person name="Villeneuve C."/>
            <person name="Mauffrey F."/>
            <person name="Villemur R."/>
        </authorList>
    </citation>
    <scope>NUCLEOTIDE SEQUENCE [LARGE SCALE GENOMIC DNA]</scope>
    <source>
        <strain evidence="2">NL23</strain>
    </source>
</reference>
<dbReference type="Proteomes" id="UP000018542">
    <property type="component" value="Chromosome"/>
</dbReference>
<dbReference type="KEGG" id="hni:W911_07490"/>
<gene>
    <name evidence="2" type="ORF">W911_07490</name>
</gene>
<evidence type="ECO:0000256" key="1">
    <source>
        <dbReference type="SAM" id="MobiDB-lite"/>
    </source>
</evidence>
<dbReference type="PATRIC" id="fig|1029756.8.peg.1568"/>